<dbReference type="KEGG" id="xba:C7S18_23765"/>
<dbReference type="AlphaFoldDB" id="A0A2P1PZQ0"/>
<protein>
    <submittedName>
        <fullName evidence="1">Uncharacterized protein</fullName>
    </submittedName>
</protein>
<dbReference type="Proteomes" id="UP000241074">
    <property type="component" value="Plasmid unnamed"/>
</dbReference>
<gene>
    <name evidence="1" type="ORF">C7S18_23765</name>
</gene>
<keyword evidence="2" id="KW-1185">Reference proteome</keyword>
<dbReference type="EMBL" id="CP027861">
    <property type="protein sequence ID" value="AVQ00318.1"/>
    <property type="molecule type" value="Genomic_DNA"/>
</dbReference>
<dbReference type="RefSeq" id="WP_106894235.1">
    <property type="nucleotide sequence ID" value="NZ_CP027861.1"/>
</dbReference>
<name>A0A2P1PZQ0_9GAMM</name>
<evidence type="ECO:0000313" key="2">
    <source>
        <dbReference type="Proteomes" id="UP000241074"/>
    </source>
</evidence>
<accession>A0A2P1PZQ0</accession>
<geneLocation type="plasmid" evidence="1">
    <name>unnamed</name>
</geneLocation>
<reference evidence="1 2" key="2">
    <citation type="submission" date="2018-03" db="EMBL/GenBank/DDBJ databases">
        <authorList>
            <person name="Keele B.F."/>
        </authorList>
    </citation>
    <scope>NUCLEOTIDE SEQUENCE [LARGE SCALE GENOMIC DNA]</scope>
    <source>
        <strain evidence="1 2">D13</strain>
        <plasmid evidence="2">Plasmid unnamed</plasmid>
    </source>
</reference>
<keyword evidence="1" id="KW-0614">Plasmid</keyword>
<proteinExistence type="predicted"/>
<organism evidence="1 2">
    <name type="scientific">Ahniella affigens</name>
    <dbReference type="NCBI Taxonomy" id="2021234"/>
    <lineage>
        <taxon>Bacteria</taxon>
        <taxon>Pseudomonadati</taxon>
        <taxon>Pseudomonadota</taxon>
        <taxon>Gammaproteobacteria</taxon>
        <taxon>Lysobacterales</taxon>
        <taxon>Rhodanobacteraceae</taxon>
        <taxon>Ahniella</taxon>
    </lineage>
</organism>
<reference evidence="1 2" key="1">
    <citation type="submission" date="2018-03" db="EMBL/GenBank/DDBJ databases">
        <title>Ahniella affigens gen. nov., sp. nov., a gammaproteobacterium isolated from sandy soil near a stream.</title>
        <authorList>
            <person name="Ko Y."/>
            <person name="Kim J.-H."/>
        </authorList>
    </citation>
    <scope>NUCLEOTIDE SEQUENCE [LARGE SCALE GENOMIC DNA]</scope>
    <source>
        <strain evidence="1 2">D13</strain>
        <plasmid evidence="2">Plasmid unnamed</plasmid>
    </source>
</reference>
<sequence>MKVSKPKTSSEVLVGTFARNYALVRKIIPNAVWFSELTGINERVAGNVLSGTRPISIRHIIRIEAAFGLLPGSLEFPLVGNLDYRSSGNLARRRWLSKCVEENGGIRRVSVAHPGIGGKTVSKMVGRTGFVSPIMCELISRHTGWVVAESLLDDLNCEDDGPQLSANSLLQLMRLANHRANVHVGMPPRMVRSRISVPAGIRYAAHDFDHLIALVVKGEVDVLDDAQREWLKQAVTSGLSERTLSEAEAKEILVEVRKRRQVARRWPDKALKPDRSAVAAIRLRS</sequence>
<evidence type="ECO:0000313" key="1">
    <source>
        <dbReference type="EMBL" id="AVQ00318.1"/>
    </source>
</evidence>